<evidence type="ECO:0000313" key="3">
    <source>
        <dbReference type="Proteomes" id="UP000831692"/>
    </source>
</evidence>
<dbReference type="Proteomes" id="UP000831692">
    <property type="component" value="Chromosome"/>
</dbReference>
<evidence type="ECO:0000313" key="2">
    <source>
        <dbReference type="EMBL" id="BDG69496.1"/>
    </source>
</evidence>
<name>A0ABM7XWD9_9ENTE</name>
<dbReference type="Pfam" id="PF13508">
    <property type="entry name" value="Acetyltransf_7"/>
    <property type="match status" value="1"/>
</dbReference>
<proteinExistence type="predicted"/>
<dbReference type="GeneID" id="83459085"/>
<feature type="domain" description="N-acetyltransferase" evidence="1">
    <location>
        <begin position="2"/>
        <end position="136"/>
    </location>
</feature>
<dbReference type="SUPFAM" id="SSF55729">
    <property type="entry name" value="Acyl-CoA N-acyltransferases (Nat)"/>
    <property type="match status" value="1"/>
</dbReference>
<protein>
    <submittedName>
        <fullName evidence="2">N-acetyltransferase</fullName>
    </submittedName>
</protein>
<dbReference type="RefSeq" id="WP_140965544.1">
    <property type="nucleotide sequence ID" value="NZ_AP025635.1"/>
</dbReference>
<reference evidence="2 3" key="1">
    <citation type="submission" date="2022-03" db="EMBL/GenBank/DDBJ databases">
        <title>Complete genome sequence of Enterococcus innesii DB-1.</title>
        <authorList>
            <person name="Fukuda D."/>
            <person name="Nolasco-Hipolito C."/>
        </authorList>
    </citation>
    <scope>NUCLEOTIDE SEQUENCE [LARGE SCALE GENOMIC DNA]</scope>
    <source>
        <strain evidence="2 3">DB-1</strain>
    </source>
</reference>
<gene>
    <name evidence="2" type="ORF">ENLAB_30600</name>
</gene>
<dbReference type="InterPro" id="IPR016181">
    <property type="entry name" value="Acyl_CoA_acyltransferase"/>
</dbReference>
<dbReference type="InterPro" id="IPR000182">
    <property type="entry name" value="GNAT_dom"/>
</dbReference>
<organism evidence="2 3">
    <name type="scientific">Enterococcus innesii</name>
    <dbReference type="NCBI Taxonomy" id="2839759"/>
    <lineage>
        <taxon>Bacteria</taxon>
        <taxon>Bacillati</taxon>
        <taxon>Bacillota</taxon>
        <taxon>Bacilli</taxon>
        <taxon>Lactobacillales</taxon>
        <taxon>Enterococcaceae</taxon>
        <taxon>Enterococcus</taxon>
    </lineage>
</organism>
<dbReference type="CDD" id="cd04301">
    <property type="entry name" value="NAT_SF"/>
    <property type="match status" value="1"/>
</dbReference>
<dbReference type="EMBL" id="AP025635">
    <property type="protein sequence ID" value="BDG69496.1"/>
    <property type="molecule type" value="Genomic_DNA"/>
</dbReference>
<evidence type="ECO:0000259" key="1">
    <source>
        <dbReference type="PROSITE" id="PS51186"/>
    </source>
</evidence>
<sequence>MIAIRLAVATDEDFWLSLDTHLPKERFFKKVAEQTAYVLIDNGQPIGLLRYNFFWDTIPFCTMLVIAESHQGRGFGKCLVDHWEQQQKEAGHALCMTSTQVDENAQHFYRKLGYQDAGGLLLNSPGFEQPMELFLVKQL</sequence>
<keyword evidence="3" id="KW-1185">Reference proteome</keyword>
<dbReference type="PROSITE" id="PS51186">
    <property type="entry name" value="GNAT"/>
    <property type="match status" value="1"/>
</dbReference>
<dbReference type="Gene3D" id="3.40.630.30">
    <property type="match status" value="1"/>
</dbReference>
<accession>A0ABM7XWD9</accession>